<proteinExistence type="predicted"/>
<dbReference type="Proteomes" id="UP001501074">
    <property type="component" value="Unassembled WGS sequence"/>
</dbReference>
<evidence type="ECO:0000313" key="5">
    <source>
        <dbReference type="Proteomes" id="UP001501074"/>
    </source>
</evidence>
<protein>
    <submittedName>
        <fullName evidence="4">Ketoacyl-ACP synthase III</fullName>
    </submittedName>
</protein>
<dbReference type="PANTHER" id="PTHR34069:SF2">
    <property type="entry name" value="BETA-KETOACYL-[ACYL-CARRIER-PROTEIN] SYNTHASE III"/>
    <property type="match status" value="1"/>
</dbReference>
<dbReference type="InterPro" id="IPR016039">
    <property type="entry name" value="Thiolase-like"/>
</dbReference>
<dbReference type="InterPro" id="IPR013747">
    <property type="entry name" value="ACP_syn_III_C"/>
</dbReference>
<sequence>MINSAVVSTGHAIPDGVVTSAEIEDAVTARSRGFTMPGGLVQRLTGVGERRHAVPGTTSSDLASQAGLAALRNADVDPLSVDLLIYSSASHDVSEPATSAIVQHKMGARNATFADIKNACNSFLNGLDFAAASIATGRARRVLVVAGEVLSPTINWEILSSIELRTKLAALTLGDAGAAVLLEATEEENTGLLPGRFVSDGSQWELSTVLYGGNLMVRDNSRSYFECDSSTLQKLAIEHIPPLIEKTIAEVGWQTDEIRMIVPHQVSKSVTEALCAAIDYPRDRVAVTLDRFGNNAAASIPLALSLASEQGQLAKGDKVLLVCGAAGFTAGVLPVIW</sequence>
<dbReference type="PANTHER" id="PTHR34069">
    <property type="entry name" value="3-OXOACYL-[ACYL-CARRIER-PROTEIN] SYNTHASE 3"/>
    <property type="match status" value="1"/>
</dbReference>
<dbReference type="InterPro" id="IPR013751">
    <property type="entry name" value="ACP_syn_III_N"/>
</dbReference>
<dbReference type="SUPFAM" id="SSF53901">
    <property type="entry name" value="Thiolase-like"/>
    <property type="match status" value="1"/>
</dbReference>
<evidence type="ECO:0000256" key="1">
    <source>
        <dbReference type="ARBA" id="ARBA00022679"/>
    </source>
</evidence>
<accession>A0ABP6YY58</accession>
<dbReference type="Pfam" id="PF08545">
    <property type="entry name" value="ACP_syn_III"/>
    <property type="match status" value="1"/>
</dbReference>
<feature type="domain" description="Ig-like" evidence="3">
    <location>
        <begin position="301"/>
        <end position="337"/>
    </location>
</feature>
<gene>
    <name evidence="4" type="ORF">GCM10022223_05090</name>
</gene>
<evidence type="ECO:0000313" key="4">
    <source>
        <dbReference type="EMBL" id="GAA3593209.1"/>
    </source>
</evidence>
<organism evidence="4 5">
    <name type="scientific">Kineosporia mesophila</name>
    <dbReference type="NCBI Taxonomy" id="566012"/>
    <lineage>
        <taxon>Bacteria</taxon>
        <taxon>Bacillati</taxon>
        <taxon>Actinomycetota</taxon>
        <taxon>Actinomycetes</taxon>
        <taxon>Kineosporiales</taxon>
        <taxon>Kineosporiaceae</taxon>
        <taxon>Kineosporia</taxon>
    </lineage>
</organism>
<keyword evidence="5" id="KW-1185">Reference proteome</keyword>
<keyword evidence="1" id="KW-0808">Transferase</keyword>
<dbReference type="Gene3D" id="3.40.47.10">
    <property type="match status" value="1"/>
</dbReference>
<dbReference type="RefSeq" id="WP_231488376.1">
    <property type="nucleotide sequence ID" value="NZ_BAAAZO010000001.1"/>
</dbReference>
<comment type="caution">
    <text evidence="4">The sequence shown here is derived from an EMBL/GenBank/DDBJ whole genome shotgun (WGS) entry which is preliminary data.</text>
</comment>
<dbReference type="EMBL" id="BAAAZO010000001">
    <property type="protein sequence ID" value="GAA3593209.1"/>
    <property type="molecule type" value="Genomic_DNA"/>
</dbReference>
<name>A0ABP6YY58_9ACTN</name>
<evidence type="ECO:0000256" key="2">
    <source>
        <dbReference type="ARBA" id="ARBA00023315"/>
    </source>
</evidence>
<dbReference type="Pfam" id="PF08541">
    <property type="entry name" value="ACP_syn_III_C"/>
    <property type="match status" value="1"/>
</dbReference>
<reference evidence="5" key="1">
    <citation type="journal article" date="2019" name="Int. J. Syst. Evol. Microbiol.">
        <title>The Global Catalogue of Microorganisms (GCM) 10K type strain sequencing project: providing services to taxonomists for standard genome sequencing and annotation.</title>
        <authorList>
            <consortium name="The Broad Institute Genomics Platform"/>
            <consortium name="The Broad Institute Genome Sequencing Center for Infectious Disease"/>
            <person name="Wu L."/>
            <person name="Ma J."/>
        </authorList>
    </citation>
    <scope>NUCLEOTIDE SEQUENCE [LARGE SCALE GENOMIC DNA]</scope>
    <source>
        <strain evidence="5">JCM 16902</strain>
    </source>
</reference>
<dbReference type="InterPro" id="IPR007110">
    <property type="entry name" value="Ig-like_dom"/>
</dbReference>
<keyword evidence="2" id="KW-0012">Acyltransferase</keyword>
<evidence type="ECO:0000259" key="3">
    <source>
        <dbReference type="PROSITE" id="PS50835"/>
    </source>
</evidence>
<dbReference type="PROSITE" id="PS50835">
    <property type="entry name" value="IG_LIKE"/>
    <property type="match status" value="1"/>
</dbReference>
<dbReference type="CDD" id="cd00830">
    <property type="entry name" value="KAS_III"/>
    <property type="match status" value="1"/>
</dbReference>